<protein>
    <recommendedName>
        <fullName evidence="3">Peptide-N(4)-(N-acetyl-beta-glucosaminyl)asparagine amidase</fullName>
    </recommendedName>
</protein>
<dbReference type="EMBL" id="CP017479">
    <property type="protein sequence ID" value="AOW10600.1"/>
    <property type="molecule type" value="Genomic_DNA"/>
</dbReference>
<organism evidence="1 2">
    <name type="scientific">Flavobacterium gilvum</name>
    <dbReference type="NCBI Taxonomy" id="1492737"/>
    <lineage>
        <taxon>Bacteria</taxon>
        <taxon>Pseudomonadati</taxon>
        <taxon>Bacteroidota</taxon>
        <taxon>Flavobacteriia</taxon>
        <taxon>Flavobacteriales</taxon>
        <taxon>Flavobacteriaceae</taxon>
        <taxon>Flavobacterium</taxon>
    </lineage>
</organism>
<evidence type="ECO:0000313" key="2">
    <source>
        <dbReference type="Proteomes" id="UP000175968"/>
    </source>
</evidence>
<accession>A0AAC9N4E2</accession>
<name>A0AAC9N4E2_9FLAO</name>
<dbReference type="PANTHER" id="PTHR35532:SF5">
    <property type="entry name" value="CARBOHYDRATE-BINDING DOMAIN-CONTAINING PROTEIN"/>
    <property type="match status" value="1"/>
</dbReference>
<dbReference type="PANTHER" id="PTHR35532">
    <property type="entry name" value="SIMILAR TO POLYHYDROXYALKANOATE DEPOLYMERASE"/>
    <property type="match status" value="1"/>
</dbReference>
<dbReference type="Gene3D" id="2.60.120.260">
    <property type="entry name" value="Galactose-binding domain-like"/>
    <property type="match status" value="1"/>
</dbReference>
<sequence>MILKKKFWLACFSLLFVCCNQKAKKIEEALKLAGNNRTELEKVINHYQLPKDSLKLKAAYFLIENMPGHYSLDTTSLHYYRPILHSYDSLIQCQKRDPSFQYNEIMQNKWNELKKIHDFGQTIYGKPILPDITNIKADYLINHIEYAFSAWRKGQKMMDINFETFCEYILPYRKKDGISIENWLPYFKNDSIKRSYVLPSQTVENMVDSIMYQYNEFKSRGIKHTGTILSDFQYLKLGDLLVSKRGTCETRCWFNTLLLSSVGIPSSIDYVPVWGNASNGHSWNSIILNNNKSLAFESFWDRDRWKYKRIYNNVSIDKLWGAFRLPKVFRYSYASQPAGPFGDERMNIEDIPTFFRTNKQKDVSSSYFVTTDIEVSLGKSIPENTFYLWICVFNNGQWCPVQWAEIQKNKAIFRGMGRDIVYMTGFYKNGELLSANNPFLLNPDGTVQPLGNTNKRETIQITRKFPPNPQHIAFSKALIGSEIQVANNKDFIKHKTIYKVSEVAKAYMNVIFTSLKHKYRYIRFLFPKADLNIEEIPKEEDGFPAIEPRRLAEIVCFEKTKKEGSILVQGKVLFSKGLDIVEANKCFDQNTLTYALPKFASYKNSDQSDCWLGLDFKSPKTIDSIGFCPQNDGNNVLPELTYELYYWKTNGWSSLGKQKAKTYSLTFHNVPKNAILLLHCIDEGKEERIFTYEKGKQVWW</sequence>
<reference evidence="1 2" key="1">
    <citation type="submission" date="2016-10" db="EMBL/GenBank/DDBJ databases">
        <title>Flavobacterium gilvum sp. nov., isolated from stream water.</title>
        <authorList>
            <person name="Shin S.-K."/>
            <person name="Cho Y.-J."/>
            <person name="Yi H."/>
        </authorList>
    </citation>
    <scope>NUCLEOTIDE SEQUENCE [LARGE SCALE GENOMIC DNA]</scope>
    <source>
        <strain evidence="1 2">EM1308</strain>
    </source>
</reference>
<evidence type="ECO:0000313" key="1">
    <source>
        <dbReference type="EMBL" id="AOW10600.1"/>
    </source>
</evidence>
<dbReference type="AlphaFoldDB" id="A0AAC9N4E2"/>
<dbReference type="KEGG" id="fgl:EM308_14475"/>
<keyword evidence="2" id="KW-1185">Reference proteome</keyword>
<gene>
    <name evidence="1" type="ORF">EM308_14475</name>
</gene>
<evidence type="ECO:0008006" key="3">
    <source>
        <dbReference type="Google" id="ProtNLM"/>
    </source>
</evidence>
<dbReference type="Proteomes" id="UP000175968">
    <property type="component" value="Chromosome"/>
</dbReference>
<proteinExistence type="predicted"/>
<dbReference type="RefSeq" id="WP_035640656.1">
    <property type="nucleotide sequence ID" value="NZ_CP017479.1"/>
</dbReference>